<keyword evidence="3" id="KW-1185">Reference proteome</keyword>
<organism evidence="2 3">
    <name type="scientific">Terasakiispira papahanaumokuakeensis</name>
    <dbReference type="NCBI Taxonomy" id="197479"/>
    <lineage>
        <taxon>Bacteria</taxon>
        <taxon>Pseudomonadati</taxon>
        <taxon>Pseudomonadota</taxon>
        <taxon>Gammaproteobacteria</taxon>
        <taxon>Oceanospirillales</taxon>
        <taxon>Terasakiispira</taxon>
    </lineage>
</organism>
<feature type="region of interest" description="Disordered" evidence="1">
    <location>
        <begin position="22"/>
        <end position="144"/>
    </location>
</feature>
<reference evidence="2 3" key="1">
    <citation type="submission" date="2016-08" db="EMBL/GenBank/DDBJ databases">
        <authorList>
            <person name="Seilhamer J.J."/>
        </authorList>
    </citation>
    <scope>NUCLEOTIDE SEQUENCE [LARGE SCALE GENOMIC DNA]</scope>
    <source>
        <strain evidence="2 3">PH27A</strain>
    </source>
</reference>
<evidence type="ECO:0000256" key="1">
    <source>
        <dbReference type="SAM" id="MobiDB-lite"/>
    </source>
</evidence>
<dbReference type="Proteomes" id="UP000094291">
    <property type="component" value="Unassembled WGS sequence"/>
</dbReference>
<protein>
    <submittedName>
        <fullName evidence="2">Uncharacterized protein</fullName>
    </submittedName>
</protein>
<feature type="compositionally biased region" description="Low complexity" evidence="1">
    <location>
        <begin position="57"/>
        <end position="89"/>
    </location>
</feature>
<dbReference type="EMBL" id="MDTQ01000001">
    <property type="protein sequence ID" value="ODC02547.1"/>
    <property type="molecule type" value="Genomic_DNA"/>
</dbReference>
<sequence>MHVNNGVGSYWLAQHQVGGRDPLSARLANQRQPEASGPTPLTALDEPGQAASDKDQASSSSGVTVSLSPESRQASAAAQAERAMADKAANQSPSLSNPLLHSEFADRMGLGSRGPGASGGNAERDKDIEESGLPQEVQSSLKRIRDMKEQLKEKQEELKAVMNDASLSDEQKSEKIQQLNGEIAQLNTAIQSAQQSMGELMKSKGLSSEDQMKAMGLV</sequence>
<dbReference type="OrthoDB" id="6903874at2"/>
<dbReference type="AlphaFoldDB" id="A0A1E2V6E0"/>
<evidence type="ECO:0000313" key="3">
    <source>
        <dbReference type="Proteomes" id="UP000094291"/>
    </source>
</evidence>
<feature type="compositionally biased region" description="Polar residues" evidence="1">
    <location>
        <begin position="90"/>
        <end position="99"/>
    </location>
</feature>
<name>A0A1E2V6E0_9GAMM</name>
<dbReference type="RefSeq" id="WP_068996932.1">
    <property type="nucleotide sequence ID" value="NZ_MDTQ01000001.1"/>
</dbReference>
<gene>
    <name evidence="2" type="ORF">BFW38_02290</name>
</gene>
<comment type="caution">
    <text evidence="2">The sequence shown here is derived from an EMBL/GenBank/DDBJ whole genome shotgun (WGS) entry which is preliminary data.</text>
</comment>
<proteinExistence type="predicted"/>
<evidence type="ECO:0000313" key="2">
    <source>
        <dbReference type="EMBL" id="ODC02547.1"/>
    </source>
</evidence>
<accession>A0A1E2V6E0</accession>